<accession>A0A9X3F9C5</accession>
<dbReference type="PROSITE" id="PS51257">
    <property type="entry name" value="PROKAR_LIPOPROTEIN"/>
    <property type="match status" value="1"/>
</dbReference>
<name>A0A9X3F9C5_9BACT</name>
<dbReference type="EMBL" id="JAPOHD010000027">
    <property type="protein sequence ID" value="MCY1721181.1"/>
    <property type="molecule type" value="Genomic_DNA"/>
</dbReference>
<keyword evidence="3" id="KW-1185">Reference proteome</keyword>
<dbReference type="Pfam" id="PF11845">
    <property type="entry name" value="Tll0287-like"/>
    <property type="match status" value="1"/>
</dbReference>
<dbReference type="AlphaFoldDB" id="A0A9X3F9C5"/>
<protein>
    <submittedName>
        <fullName evidence="2">DUF3365 domain-containing protein</fullName>
    </submittedName>
</protein>
<reference evidence="2" key="1">
    <citation type="submission" date="2022-11" db="EMBL/GenBank/DDBJ databases">
        <title>Marilongibacter aestuarii gen. nov., sp. nov., isolated from tidal flat sediment.</title>
        <authorList>
            <person name="Jiayan W."/>
        </authorList>
    </citation>
    <scope>NUCLEOTIDE SEQUENCE</scope>
    <source>
        <strain evidence="2">Z1-6</strain>
    </source>
</reference>
<sequence length="186" mass="20899">MRLKSIHLVLFIFLLGCSTKIDSGTYAGIQQKGREVSAVAQTTLLKNVGSAIQKGGPQYAVEFCNLEAADIIGNINAQYNCTISRVSAKNRNPNNALVSEQEKTLWMIFQQTELTDTVIRGNKQQLVYYKTIKIGMPVCLKCHGNPESDINTPTLQKLHELYPNDQATGYQINDFRGLWKIEFRND</sequence>
<dbReference type="RefSeq" id="WP_343333513.1">
    <property type="nucleotide sequence ID" value="NZ_JAPOHD010000027.1"/>
</dbReference>
<dbReference type="Proteomes" id="UP001145087">
    <property type="component" value="Unassembled WGS sequence"/>
</dbReference>
<evidence type="ECO:0000313" key="2">
    <source>
        <dbReference type="EMBL" id="MCY1721181.1"/>
    </source>
</evidence>
<organism evidence="2 3">
    <name type="scientific">Draconibacterium aestuarii</name>
    <dbReference type="NCBI Taxonomy" id="2998507"/>
    <lineage>
        <taxon>Bacteria</taxon>
        <taxon>Pseudomonadati</taxon>
        <taxon>Bacteroidota</taxon>
        <taxon>Bacteroidia</taxon>
        <taxon>Marinilabiliales</taxon>
        <taxon>Prolixibacteraceae</taxon>
        <taxon>Draconibacterium</taxon>
    </lineage>
</organism>
<dbReference type="InterPro" id="IPR021796">
    <property type="entry name" value="Tll0287-like_dom"/>
</dbReference>
<feature type="domain" description="Tll0287-like" evidence="1">
    <location>
        <begin position="55"/>
        <end position="182"/>
    </location>
</feature>
<gene>
    <name evidence="2" type="ORF">OU798_12555</name>
</gene>
<comment type="caution">
    <text evidence="2">The sequence shown here is derived from an EMBL/GenBank/DDBJ whole genome shotgun (WGS) entry which is preliminary data.</text>
</comment>
<proteinExistence type="predicted"/>
<evidence type="ECO:0000259" key="1">
    <source>
        <dbReference type="Pfam" id="PF11845"/>
    </source>
</evidence>
<evidence type="ECO:0000313" key="3">
    <source>
        <dbReference type="Proteomes" id="UP001145087"/>
    </source>
</evidence>